<gene>
    <name evidence="2" type="ORF">QVD17_00992</name>
</gene>
<dbReference type="Pfam" id="PF09713">
    <property type="entry name" value="A_thal_3526"/>
    <property type="match status" value="1"/>
</dbReference>
<dbReference type="InterPro" id="IPR006476">
    <property type="entry name" value="CHP01589_pln"/>
</dbReference>
<evidence type="ECO:0000256" key="1">
    <source>
        <dbReference type="SAM" id="MobiDB-lite"/>
    </source>
</evidence>
<evidence type="ECO:0000313" key="3">
    <source>
        <dbReference type="Proteomes" id="UP001229421"/>
    </source>
</evidence>
<keyword evidence="3" id="KW-1185">Reference proteome</keyword>
<reference evidence="2" key="1">
    <citation type="journal article" date="2023" name="bioRxiv">
        <title>Improved chromosome-level genome assembly for marigold (Tagetes erecta).</title>
        <authorList>
            <person name="Jiang F."/>
            <person name="Yuan L."/>
            <person name="Wang S."/>
            <person name="Wang H."/>
            <person name="Xu D."/>
            <person name="Wang A."/>
            <person name="Fan W."/>
        </authorList>
    </citation>
    <scope>NUCLEOTIDE SEQUENCE</scope>
    <source>
        <strain evidence="2">WSJ</strain>
        <tissue evidence="2">Leaf</tissue>
    </source>
</reference>
<feature type="region of interest" description="Disordered" evidence="1">
    <location>
        <begin position="282"/>
        <end position="311"/>
    </location>
</feature>
<feature type="compositionally biased region" description="Basic and acidic residues" evidence="1">
    <location>
        <begin position="289"/>
        <end position="298"/>
    </location>
</feature>
<evidence type="ECO:0000313" key="2">
    <source>
        <dbReference type="EMBL" id="KAK1435231.1"/>
    </source>
</evidence>
<name>A0AAD8L9R3_TARER</name>
<dbReference type="NCBIfam" id="TIGR01589">
    <property type="entry name" value="A_thal_3526"/>
    <property type="match status" value="1"/>
</dbReference>
<sequence>MSGGEIRNISPEDIQMVQNLIEQCLPFYMTQKQVTDILYQQEKIEPSFTDLVWQKLEEQNQEFFKGYHLRLMVKDQIMEFNKLLDRQAALMQQLGPTAVNFQPKANGSHLPPMHHNSTCYAPENTGLPLKTENMANFSRGFNNCGLPMPSGDPQPHSIRSDVQPNMLLAQNSNVGATNGVSVKAEPNYLGNSRFMYGTDGNVLDARPTIGDASVSSFSLDSDPHQLDGTMLNDGSLFGMLGPMPQNFGLSDSTPDFTNSSDVLENFSRSAFLASERDGFLDSHSSTLEHQGENKRLDIPENLSFQDFDSES</sequence>
<accession>A0AAD8L9R3</accession>
<dbReference type="Proteomes" id="UP001229421">
    <property type="component" value="Unassembled WGS sequence"/>
</dbReference>
<proteinExistence type="predicted"/>
<dbReference type="AlphaFoldDB" id="A0AAD8L9R3"/>
<feature type="compositionally biased region" description="Polar residues" evidence="1">
    <location>
        <begin position="302"/>
        <end position="311"/>
    </location>
</feature>
<protein>
    <submittedName>
        <fullName evidence="2">Uncharacterized protein</fullName>
    </submittedName>
</protein>
<dbReference type="EMBL" id="JAUHHV010000001">
    <property type="protein sequence ID" value="KAK1435231.1"/>
    <property type="molecule type" value="Genomic_DNA"/>
</dbReference>
<organism evidence="2 3">
    <name type="scientific">Tagetes erecta</name>
    <name type="common">African marigold</name>
    <dbReference type="NCBI Taxonomy" id="13708"/>
    <lineage>
        <taxon>Eukaryota</taxon>
        <taxon>Viridiplantae</taxon>
        <taxon>Streptophyta</taxon>
        <taxon>Embryophyta</taxon>
        <taxon>Tracheophyta</taxon>
        <taxon>Spermatophyta</taxon>
        <taxon>Magnoliopsida</taxon>
        <taxon>eudicotyledons</taxon>
        <taxon>Gunneridae</taxon>
        <taxon>Pentapetalae</taxon>
        <taxon>asterids</taxon>
        <taxon>campanulids</taxon>
        <taxon>Asterales</taxon>
        <taxon>Asteraceae</taxon>
        <taxon>Asteroideae</taxon>
        <taxon>Heliantheae alliance</taxon>
        <taxon>Tageteae</taxon>
        <taxon>Tagetes</taxon>
    </lineage>
</organism>
<comment type="caution">
    <text evidence="2">The sequence shown here is derived from an EMBL/GenBank/DDBJ whole genome shotgun (WGS) entry which is preliminary data.</text>
</comment>
<dbReference type="PANTHER" id="PTHR31871">
    <property type="entry name" value="OS02G0137100 PROTEIN"/>
    <property type="match status" value="1"/>
</dbReference>
<dbReference type="PANTHER" id="PTHR31871:SF62">
    <property type="entry name" value="ANGIOTENSIN-CONVERTING ENZYME 2"/>
    <property type="match status" value="1"/>
</dbReference>